<gene>
    <name evidence="1" type="ORF">D5086_024777</name>
</gene>
<organism evidence="1 2">
    <name type="scientific">Populus alba</name>
    <name type="common">White poplar</name>
    <dbReference type="NCBI Taxonomy" id="43335"/>
    <lineage>
        <taxon>Eukaryota</taxon>
        <taxon>Viridiplantae</taxon>
        <taxon>Streptophyta</taxon>
        <taxon>Embryophyta</taxon>
        <taxon>Tracheophyta</taxon>
        <taxon>Spermatophyta</taxon>
        <taxon>Magnoliopsida</taxon>
        <taxon>eudicotyledons</taxon>
        <taxon>Gunneridae</taxon>
        <taxon>Pentapetalae</taxon>
        <taxon>rosids</taxon>
        <taxon>fabids</taxon>
        <taxon>Malpighiales</taxon>
        <taxon>Salicaceae</taxon>
        <taxon>Saliceae</taxon>
        <taxon>Populus</taxon>
    </lineage>
</organism>
<reference evidence="1 2" key="1">
    <citation type="journal article" date="2024" name="Plant Biotechnol. J.">
        <title>Genome and CRISPR/Cas9 system of a widespread forest tree (Populus alba) in the world.</title>
        <authorList>
            <person name="Liu Y.J."/>
            <person name="Jiang P.F."/>
            <person name="Han X.M."/>
            <person name="Li X.Y."/>
            <person name="Wang H.M."/>
            <person name="Wang Y.J."/>
            <person name="Wang X.X."/>
            <person name="Zeng Q.Y."/>
        </authorList>
    </citation>
    <scope>NUCLEOTIDE SEQUENCE [LARGE SCALE GENOMIC DNA]</scope>
    <source>
        <strain evidence="2">cv. PAL-ZL1</strain>
    </source>
</reference>
<sequence length="154" mass="16854">MSTIQNGFIGDCMRASLWGKAISKAWDLYLLFPHFLDSALKITYLHYFIPYGLGATVSTRVSNVLGAGNPQAAKMAVWAVMVLAITEVIVRSTALFFCRHILGYDHSVLIYSASGVARGSGWKNGGAFVNLVGTPVRRCWLLLYTQGGRAFCLD</sequence>
<accession>A0ACC4B813</accession>
<protein>
    <submittedName>
        <fullName evidence="1">Uncharacterized protein</fullName>
    </submittedName>
</protein>
<evidence type="ECO:0000313" key="1">
    <source>
        <dbReference type="EMBL" id="KAL3574164.1"/>
    </source>
</evidence>
<dbReference type="EMBL" id="RCHU02000013">
    <property type="protein sequence ID" value="KAL3574164.1"/>
    <property type="molecule type" value="Genomic_DNA"/>
</dbReference>
<name>A0ACC4B813_POPAL</name>
<dbReference type="Proteomes" id="UP000309997">
    <property type="component" value="Unassembled WGS sequence"/>
</dbReference>
<keyword evidence="2" id="KW-1185">Reference proteome</keyword>
<proteinExistence type="predicted"/>
<evidence type="ECO:0000313" key="2">
    <source>
        <dbReference type="Proteomes" id="UP000309997"/>
    </source>
</evidence>
<comment type="caution">
    <text evidence="1">The sequence shown here is derived from an EMBL/GenBank/DDBJ whole genome shotgun (WGS) entry which is preliminary data.</text>
</comment>